<gene>
    <name evidence="4" type="ORF">P8C59_004045</name>
</gene>
<feature type="region of interest" description="Disordered" evidence="1">
    <location>
        <begin position="672"/>
        <end position="696"/>
    </location>
</feature>
<feature type="domain" description="PX" evidence="3">
    <location>
        <begin position="591"/>
        <end position="765"/>
    </location>
</feature>
<dbReference type="InterPro" id="IPR036871">
    <property type="entry name" value="PX_dom_sf"/>
</dbReference>
<evidence type="ECO:0000256" key="1">
    <source>
        <dbReference type="SAM" id="MobiDB-lite"/>
    </source>
</evidence>
<dbReference type="Pfam" id="PF00787">
    <property type="entry name" value="PX"/>
    <property type="match status" value="1"/>
</dbReference>
<name>A0AAD9M9Y4_9PEZI</name>
<dbReference type="InterPro" id="IPR024554">
    <property type="entry name" value="LEC1-like_C"/>
</dbReference>
<dbReference type="InterPro" id="IPR001683">
    <property type="entry name" value="PX_dom"/>
</dbReference>
<proteinExistence type="predicted"/>
<sequence>MARGDPFDPVTTSLARSTSDVGPRPTGSSRDPRTPCSSRNAKRLRVDGPSPAVGIGALRDDSILTPKLAQLARRLGIDGRFHPLRQTRELRPHERGYWRVDCAVWTTEQRMGAWEFLANYIGIGDAGWGVSCIRDDEFTWLRSSRLPYDCAARALTTGLARGAGQTRNEIERSVAHFRLLRSTSGSSRGDFPWMPPGLKMANMPSTAMVSNAPSSKLPSLSKEEETRIARQRARARENGLRQTLADLTSFAATTTARLDSTYFSVLERAALLQSTVAALRDLAVRVHATKSAFARDVSDLADDTRTQLDALGRCDAQTDRLAALEVRISGGRDRAAVLSARVDAVRARVEGWERADRVCRERTRRRLRVLWVAMIVLAGVLALLALGVLYAPPPAAVEEAVKAQRQQLSLRSRSAASIPPPGQSLTGKQEHYLKRELVSEQVKWEISELNSPTALRRFGAPFKSDFGEVSPLDSELPILRYIFVHHVREFPFLDKAKEREFWQDKVQLFLESFATKNISSSEDRLEETKRRKLALKAQKMVELMVVSGVRTSSGFEERIRFSELEIVDANAIDTGVMNTLPEGNFVNGWDVNIAGVRIAEVKRNIRYHKHAEFLLRVKQKNGQERYFGRRYGDFSRLYRRLRLELPGKVLPPLPKKNKSNSMVSNFVGGLKGGGDDSDASSISSVSTQLTGRSGGLSPSKDKFLFAKDFLRNVTSPQTPHGDPVTLAREGQRISLRAFMRSLLSNPQIVNTKAVEEFLTRNPITPSDEDVQDIQRRKQVDEKRMEEQKQFYEIARKRAADLDEYMEQFRQDIVERNGLTKLFQEIKDKKTIQDLSIQYQKFAEWLRIEAKKIHSLIPYTIVKNAIRFANPAAVMASVLDIFLAQPFGSRSLMQRIFSLTLHDGIKQFQKSIDTLAVKVGDQTYVQKIKAYISAEDHVKTAIREEAASEDVDIVVAILRSELVQPSLSSAQTGRLFNAYVAFNSAVENVDEELKQGAQLFSYLKQLLKLGVRQRDKTMMLQLIEQPVTLQLFRDLFTIFYEPLVRVYKSANVYNSITDFSKFVDDTFVVIEKCREQDASADPNQTVQAFIDLCARHEHNFYRFVHEVHTHDNGLFTQLMGWIEGILEFLRKGPKNGTLDVNALFEGGVSTCIIDKEKVIGEVNQLIAWQEARKKWHQDKTRQKMAAEGAAGGVQDTMVPGAMSFSAGDFGLDRADLADMAYDDDSEEEAEEEAQDELDPIEAERRMRAKRQDRLRRNAGEPVKPDVSEVHKLKDNFLVMLRMVLAE</sequence>
<comment type="caution">
    <text evidence="4">The sequence shown here is derived from an EMBL/GenBank/DDBJ whole genome shotgun (WGS) entry which is preliminary data.</text>
</comment>
<dbReference type="PANTHER" id="PTHR47185:SF1">
    <property type="entry name" value="PX DOMAIN-CONTAINING PROTEIN YPR097W"/>
    <property type="match status" value="1"/>
</dbReference>
<keyword evidence="5" id="KW-1185">Reference proteome</keyword>
<evidence type="ECO:0000259" key="3">
    <source>
        <dbReference type="PROSITE" id="PS50195"/>
    </source>
</evidence>
<dbReference type="CDD" id="cd06869">
    <property type="entry name" value="PX_UP2_fungi"/>
    <property type="match status" value="1"/>
</dbReference>
<keyword evidence="2" id="KW-0812">Transmembrane</keyword>
<dbReference type="InterPro" id="IPR024555">
    <property type="entry name" value="PX-associated"/>
</dbReference>
<evidence type="ECO:0000313" key="4">
    <source>
        <dbReference type="EMBL" id="KAK2069464.1"/>
    </source>
</evidence>
<reference evidence="4" key="1">
    <citation type="journal article" date="2023" name="Mol. Plant Microbe Interact.">
        <title>Elucidating the Obligate Nature and Biological Capacity of an Invasive Fungal Corn Pathogen.</title>
        <authorList>
            <person name="MacCready J.S."/>
            <person name="Roggenkamp E.M."/>
            <person name="Gdanetz K."/>
            <person name="Chilvers M.I."/>
        </authorList>
    </citation>
    <scope>NUCLEOTIDE SEQUENCE</scope>
    <source>
        <strain evidence="4">PM02</strain>
    </source>
</reference>
<feature type="compositionally biased region" description="Polar residues" evidence="1">
    <location>
        <begin position="10"/>
        <end position="20"/>
    </location>
</feature>
<evidence type="ECO:0000313" key="5">
    <source>
        <dbReference type="Proteomes" id="UP001217918"/>
    </source>
</evidence>
<feature type="region of interest" description="Disordered" evidence="1">
    <location>
        <begin position="1220"/>
        <end position="1265"/>
    </location>
</feature>
<dbReference type="Pfam" id="PF12825">
    <property type="entry name" value="DUF3818"/>
    <property type="match status" value="2"/>
</dbReference>
<feature type="region of interest" description="Disordered" evidence="1">
    <location>
        <begin position="1"/>
        <end position="48"/>
    </location>
</feature>
<evidence type="ECO:0000256" key="2">
    <source>
        <dbReference type="SAM" id="Phobius"/>
    </source>
</evidence>
<dbReference type="SMART" id="SM00312">
    <property type="entry name" value="PX"/>
    <property type="match status" value="1"/>
</dbReference>
<accession>A0AAD9M9Y4</accession>
<dbReference type="GO" id="GO:0035091">
    <property type="term" value="F:phosphatidylinositol binding"/>
    <property type="evidence" value="ECO:0007669"/>
    <property type="project" value="InterPro"/>
</dbReference>
<dbReference type="Proteomes" id="UP001217918">
    <property type="component" value="Unassembled WGS sequence"/>
</dbReference>
<feature type="compositionally biased region" description="Basic and acidic residues" evidence="1">
    <location>
        <begin position="1240"/>
        <end position="1265"/>
    </location>
</feature>
<keyword evidence="2" id="KW-1133">Transmembrane helix</keyword>
<dbReference type="Gene3D" id="3.30.1520.10">
    <property type="entry name" value="Phox-like domain"/>
    <property type="match status" value="1"/>
</dbReference>
<organism evidence="4 5">
    <name type="scientific">Phyllachora maydis</name>
    <dbReference type="NCBI Taxonomy" id="1825666"/>
    <lineage>
        <taxon>Eukaryota</taxon>
        <taxon>Fungi</taxon>
        <taxon>Dikarya</taxon>
        <taxon>Ascomycota</taxon>
        <taxon>Pezizomycotina</taxon>
        <taxon>Sordariomycetes</taxon>
        <taxon>Sordariomycetidae</taxon>
        <taxon>Phyllachorales</taxon>
        <taxon>Phyllachoraceae</taxon>
        <taxon>Phyllachora</taxon>
    </lineage>
</organism>
<dbReference type="PROSITE" id="PS50195">
    <property type="entry name" value="PX"/>
    <property type="match status" value="1"/>
</dbReference>
<protein>
    <recommendedName>
        <fullName evidence="3">PX domain-containing protein</fullName>
    </recommendedName>
</protein>
<keyword evidence="2" id="KW-0472">Membrane</keyword>
<dbReference type="EMBL" id="JAQQPM010000003">
    <property type="protein sequence ID" value="KAK2069464.1"/>
    <property type="molecule type" value="Genomic_DNA"/>
</dbReference>
<dbReference type="Pfam" id="PF12828">
    <property type="entry name" value="PXB"/>
    <property type="match status" value="1"/>
</dbReference>
<dbReference type="PANTHER" id="PTHR47185">
    <property type="entry name" value="PX DOMAIN-CONTAINING PROTEIN YPR097W"/>
    <property type="match status" value="1"/>
</dbReference>
<feature type="compositionally biased region" description="Acidic residues" evidence="1">
    <location>
        <begin position="1220"/>
        <end position="1239"/>
    </location>
</feature>
<dbReference type="InterPro" id="IPR047168">
    <property type="entry name" value="LEC1-like"/>
</dbReference>
<dbReference type="SUPFAM" id="SSF64268">
    <property type="entry name" value="PX domain"/>
    <property type="match status" value="1"/>
</dbReference>
<feature type="transmembrane region" description="Helical" evidence="2">
    <location>
        <begin position="369"/>
        <end position="391"/>
    </location>
</feature>